<comment type="subcellular location">
    <subcellularLocation>
        <location evidence="1">Membrane</location>
        <topology evidence="1">Single-pass type I membrane protein</topology>
    </subcellularLocation>
</comment>
<dbReference type="GO" id="GO:0016020">
    <property type="term" value="C:membrane"/>
    <property type="evidence" value="ECO:0007669"/>
    <property type="project" value="UniProtKB-SubCell"/>
</dbReference>
<dbReference type="CDD" id="cd06222">
    <property type="entry name" value="RNase_H_like"/>
    <property type="match status" value="1"/>
</dbReference>
<dbReference type="InterPro" id="IPR036691">
    <property type="entry name" value="Endo/exonu/phosph_ase_sf"/>
</dbReference>
<dbReference type="InterPro" id="IPR009091">
    <property type="entry name" value="RCC1/BLIP-II"/>
</dbReference>
<dbReference type="Gene3D" id="3.30.420.10">
    <property type="entry name" value="Ribonuclease H-like superfamily/Ribonuclease H"/>
    <property type="match status" value="1"/>
</dbReference>
<comment type="subunit">
    <text evidence="2">Homodimer.</text>
</comment>
<keyword evidence="9" id="KW-0418">Kinase</keyword>
<dbReference type="FunFam" id="3.30.200.20:FF:000357">
    <property type="entry name" value="serine/threonine-protein kinase-like protein CCR1"/>
    <property type="match status" value="1"/>
</dbReference>
<keyword evidence="5" id="KW-0808">Transferase</keyword>
<dbReference type="InterPro" id="IPR012337">
    <property type="entry name" value="RNaseH-like_sf"/>
</dbReference>
<evidence type="ECO:0000256" key="20">
    <source>
        <dbReference type="PROSITE-ProRule" id="PRU10141"/>
    </source>
</evidence>
<dbReference type="InterPro" id="IPR008271">
    <property type="entry name" value="Ser/Thr_kinase_AS"/>
</dbReference>
<evidence type="ECO:0000256" key="7">
    <source>
        <dbReference type="ARBA" id="ARBA00022729"/>
    </source>
</evidence>
<dbReference type="EMBL" id="UZAU01000265">
    <property type="status" value="NOT_ANNOTATED_CDS"/>
    <property type="molecule type" value="Genomic_DNA"/>
</dbReference>
<dbReference type="Pfam" id="PF07714">
    <property type="entry name" value="PK_Tyr_Ser-Thr"/>
    <property type="match status" value="1"/>
</dbReference>
<evidence type="ECO:0000256" key="9">
    <source>
        <dbReference type="ARBA" id="ARBA00022777"/>
    </source>
</evidence>
<feature type="repeat" description="TNFR-Cys" evidence="19">
    <location>
        <begin position="1644"/>
        <end position="1699"/>
    </location>
</feature>
<evidence type="ECO:0000256" key="21">
    <source>
        <dbReference type="SAM" id="MobiDB-lite"/>
    </source>
</evidence>
<proteinExistence type="predicted"/>
<keyword evidence="13 19" id="KW-1015">Disulfide bond</keyword>
<keyword evidence="14" id="KW-0675">Receptor</keyword>
<dbReference type="Gene3D" id="3.60.10.10">
    <property type="entry name" value="Endonuclease/exonuclease/phosphatase"/>
    <property type="match status" value="1"/>
</dbReference>
<dbReference type="PANTHER" id="PTHR47460:SF1">
    <property type="entry name" value="SERINE_THREONINE-PROTEIN KINASE-LIKE PROTEIN ACR4"/>
    <property type="match status" value="1"/>
</dbReference>
<feature type="region of interest" description="Disordered" evidence="21">
    <location>
        <begin position="1763"/>
        <end position="1791"/>
    </location>
</feature>
<evidence type="ECO:0000256" key="14">
    <source>
        <dbReference type="ARBA" id="ARBA00023170"/>
    </source>
</evidence>
<evidence type="ECO:0000256" key="19">
    <source>
        <dbReference type="PROSITE-ProRule" id="PRU00206"/>
    </source>
</evidence>
<evidence type="ECO:0000313" key="27">
    <source>
        <dbReference type="Proteomes" id="UP000596661"/>
    </source>
</evidence>
<keyword evidence="7" id="KW-0732">Signal</keyword>
<dbReference type="SUPFAM" id="SSF56112">
    <property type="entry name" value="Protein kinase-like (PK-like)"/>
    <property type="match status" value="1"/>
</dbReference>
<dbReference type="SUPFAM" id="SSF56672">
    <property type="entry name" value="DNA/RNA polymerases"/>
    <property type="match status" value="1"/>
</dbReference>
<dbReference type="GO" id="GO:0042803">
    <property type="term" value="F:protein homodimerization activity"/>
    <property type="evidence" value="ECO:0007669"/>
    <property type="project" value="UniProtKB-ARBA"/>
</dbReference>
<dbReference type="InterPro" id="IPR011009">
    <property type="entry name" value="Kinase-like_dom_sf"/>
</dbReference>
<evidence type="ECO:0000256" key="18">
    <source>
        <dbReference type="ARBA" id="ARBA00054793"/>
    </source>
</evidence>
<dbReference type="GO" id="GO:0004674">
    <property type="term" value="F:protein serine/threonine kinase activity"/>
    <property type="evidence" value="ECO:0007669"/>
    <property type="project" value="UniProtKB-KW"/>
</dbReference>
<dbReference type="Gene3D" id="3.30.200.20">
    <property type="entry name" value="Phosphorylase Kinase, domain 1"/>
    <property type="match status" value="1"/>
</dbReference>
<dbReference type="Pfam" id="PF13966">
    <property type="entry name" value="zf-RVT"/>
    <property type="match status" value="1"/>
</dbReference>
<dbReference type="PROSITE" id="PS00108">
    <property type="entry name" value="PROTEIN_KINASE_ST"/>
    <property type="match status" value="1"/>
</dbReference>
<keyword evidence="4" id="KW-0723">Serine/threonine-protein kinase</keyword>
<keyword evidence="8 20" id="KW-0547">Nucleotide-binding</keyword>
<dbReference type="SUPFAM" id="SSF56219">
    <property type="entry name" value="DNase I-like"/>
    <property type="match status" value="1"/>
</dbReference>
<feature type="domain" description="Reverse transcriptase" evidence="25">
    <location>
        <begin position="590"/>
        <end position="853"/>
    </location>
</feature>
<keyword evidence="10 20" id="KW-0067">ATP-binding</keyword>
<evidence type="ECO:0000256" key="10">
    <source>
        <dbReference type="ARBA" id="ARBA00022840"/>
    </source>
</evidence>
<dbReference type="PROSITE" id="PS50878">
    <property type="entry name" value="RT_POL"/>
    <property type="match status" value="1"/>
</dbReference>
<evidence type="ECO:0000256" key="16">
    <source>
        <dbReference type="ARBA" id="ARBA00047899"/>
    </source>
</evidence>
<dbReference type="InterPro" id="IPR005135">
    <property type="entry name" value="Endo/exonuclease/phosphatase"/>
</dbReference>
<feature type="transmembrane region" description="Helical" evidence="22">
    <location>
        <begin position="1732"/>
        <end position="1758"/>
    </location>
</feature>
<evidence type="ECO:0000256" key="1">
    <source>
        <dbReference type="ARBA" id="ARBA00004479"/>
    </source>
</evidence>
<feature type="binding site" evidence="20">
    <location>
        <position position="1839"/>
    </location>
    <ligand>
        <name>ATP</name>
        <dbReference type="ChEBI" id="CHEBI:30616"/>
    </ligand>
</feature>
<dbReference type="InterPro" id="IPR025836">
    <property type="entry name" value="Zn_knuckle_CX2CX4HX4C"/>
</dbReference>
<dbReference type="Gramene" id="evm.model.03.721">
    <property type="protein sequence ID" value="cds.evm.model.03.721"/>
    <property type="gene ID" value="evm.TU.03.721"/>
</dbReference>
<name>A0A803PA46_CANSA</name>
<dbReference type="FunFam" id="1.10.510.10:FF:000940">
    <property type="entry name" value="Serine/threonine-protein kinase-like protein CCR1"/>
    <property type="match status" value="1"/>
</dbReference>
<evidence type="ECO:0000256" key="22">
    <source>
        <dbReference type="SAM" id="Phobius"/>
    </source>
</evidence>
<evidence type="ECO:0000256" key="5">
    <source>
        <dbReference type="ARBA" id="ARBA00022679"/>
    </source>
</evidence>
<dbReference type="InterPro" id="IPR044730">
    <property type="entry name" value="RNase_H-like_dom_plant"/>
</dbReference>
<evidence type="ECO:0000256" key="15">
    <source>
        <dbReference type="ARBA" id="ARBA00023180"/>
    </source>
</evidence>
<dbReference type="GO" id="GO:0003676">
    <property type="term" value="F:nucleic acid binding"/>
    <property type="evidence" value="ECO:0007669"/>
    <property type="project" value="InterPro"/>
</dbReference>
<dbReference type="Gene3D" id="1.10.510.10">
    <property type="entry name" value="Transferase(Phosphotransferase) domain 1"/>
    <property type="match status" value="1"/>
</dbReference>
<dbReference type="SUPFAM" id="SSF53098">
    <property type="entry name" value="Ribonuclease H-like"/>
    <property type="match status" value="1"/>
</dbReference>
<dbReference type="PROSITE" id="PS50011">
    <property type="entry name" value="PROTEIN_KINASE_DOM"/>
    <property type="match status" value="1"/>
</dbReference>
<keyword evidence="11 22" id="KW-1133">Transmembrane helix</keyword>
<keyword evidence="12 22" id="KW-0472">Membrane</keyword>
<protein>
    <recommendedName>
        <fullName evidence="3">non-specific serine/threonine protein kinase</fullName>
        <ecNumber evidence="3">2.7.11.1</ecNumber>
    </recommendedName>
</protein>
<evidence type="ECO:0000259" key="24">
    <source>
        <dbReference type="PROSITE" id="PS50050"/>
    </source>
</evidence>
<sequence length="2068" mass="229923">MDDLTTSLSIALNLTDTESTVQTLYEPIPADGNVDEQLLAGPFFLVAKLYTVKTFNRKVFMDKMTDNWNNISCFPVTITERSRGLFLIEFGCEGDRRRVLLQQPWTYLNQPILMGYPGLCGYSQWRQPSQNSTLGASLQYPVSQTIMFDVAQPLPRGVPVNFTGMNKVVWLELKYENLPDICFFCGRMGHSYNKGCIEYMKAHDEAPALNSLTFATPVAEFMTTNPASNVSESYTEPETPDSQHSCSHEVLTVGMLSRLSERAFRNLSRLVSSCKPDILFVMESRLVKNAVDNLRIKLKFDSGLEVPRIGRGGGLLLLWNNDVTLTLLSQSISHFDCYVSFPVDNKFFHLTCFYGSPFVAQRPHTWRILNRIGDNNPTDPWLIIGDFNAFLSLDDKQGGNPDRGPSMDFRRLLDSFNLAPIDPKGPLLTWNNHVAAPKNIQQRIDWCIVNPVWTNLFPDALLSHLGFFGSDHRALELNTEGTSKPPHDHCGTLLTKEEDINHEIESFFQALFTSTNPSNSDMHLALEGIDSRLTDNDKSQLDEIFTVDEIEKAFFQLPADKAPGIDGFNSNFYKANWSLVKNDVISAALSFLNENGNISPLNTTLITLIPKVKQPLSVKDFRPISLCTIIYKIISKTIANRLKLVLNKLISSNQSAFLPGRLISDNIIIAQEVAHTIKLKSQGRKGWMALKLDMAKAFDRVEWAFLSAILKKMDFPPRFSRLIVDCITTATFKMNVNGKVFGHITPTRGIRQGDPLSPYLFLLCAEGLSSIIRKFERTGDLSGFKVARRAPPISHLLFADDSFLFCRASITSCNAIKEVLSLQSPPTQWHALASLSTWLLESIMANFWWGFNENNRPKIHWQSWPKLCKSKKHGGLGFRSLVHFNQALLAKQAWRILKHPNSMVAQILAARYHPNSSFMTCSLGHSPSFVWRSIFWGKELLHKGLISKIGNGQNTSTTLDNWIPGHNRVTPIGPIPDRVSSFISPNMTWDLPSLQSCFPSYIVQEILSIPLPLSPMNDNLIWKLTKSGTYSVKSGYHLSFSSTSPPDIPSPSSPSPWWKNLWLLHVPPKVKHFVYRASTNTLPTKKNLALRTILPNSLCDRCDHQEETVSHALFFCRNVRSVWKDSFLCISWLIWHNRNRALRNQAQDQNHAIPSLANSFLAEYKTSSQASQSQGPVTRPPPVSVWEPPPNGCLKLNTDAAIPKNSAKAGFGGVIRNSEGQVVAAVANSHLGGGDVATLEAKALLTSINWCIEECFPVHQVETDCKTITDALKSTKEDLSLFGDIICQIKEALSLFSNARVSHISRSANAMAHHFAKWAVGSATLSSPSSTILVHFCIWVRINGTHLRLVRPRWILLCHRRERDIPPMAALSGGKGFICGILANTSQAYCWSSIRPGIDLVPSVFKTTAYSNVAAGVNHVCAIRGPYYSDHNMGNVDCWDIDITKISSNNTSLTSKESTLFYNQSISNLVFKNLVSGEGFSCGEIREGGLVCWGPNSSSLEVVDVKENFIALASGKVSICGILDTSMEIKCWGDDNDWYSGPPNGSRFVSLAAGSRHFCGIREDNHGVECWGSFNSSSIPKASGFKAIASSDFTTCGIREDDLVLDCWAYNVPPSSSSSSSDSPPLLYDPPLELCSPGLCSPGPCSEREFTFNASILNEADLTNLCVRKDLKICSPCGSNCSDGFFLSSSCTENSDRVCTACSLCQNSSCWDICGVHSPPEMKRLWHHLHRLVIIIGSSALVLLLILLGGCFVPRLIASKQEEGTKKKQSKNSELETDNNGDIHSLPSSTPCPGLAQVFRLSELKDATNGFKEFNELGRGSYGFVYKAVLPDGRQVAVKRANAATIIHTNSRDFEMELEVLCKIRHCNIVNLLGYCSEMGERLLVYEYMPHGTLYDHLHGGLSPLNWTLRLKISMQAAKGLEYLHKEFVPPIIHRDVKTSNILLDSEWSARIADFGLITSNDKDLSGEDLGSDVYNFGIVLLEILSGRKAYDRDYNPSSLVEWALPLIKQGKAAAIIDRYVALPRNVEPLLKLAEVAELAVRENVNERPSISDIASSLEQIVKEVLIL</sequence>
<evidence type="ECO:0000256" key="6">
    <source>
        <dbReference type="ARBA" id="ARBA00022692"/>
    </source>
</evidence>
<keyword evidence="15" id="KW-0325">Glycoprotein</keyword>
<dbReference type="EC" id="2.7.11.1" evidence="3"/>
<dbReference type="Pfam" id="PF13456">
    <property type="entry name" value="RVT_3"/>
    <property type="match status" value="1"/>
</dbReference>
<dbReference type="InterPro" id="IPR000477">
    <property type="entry name" value="RT_dom"/>
</dbReference>
<dbReference type="CDD" id="cd01650">
    <property type="entry name" value="RT_nLTR_like"/>
    <property type="match status" value="1"/>
</dbReference>
<dbReference type="GO" id="GO:0005524">
    <property type="term" value="F:ATP binding"/>
    <property type="evidence" value="ECO:0007669"/>
    <property type="project" value="UniProtKB-UniRule"/>
</dbReference>
<dbReference type="InterPro" id="IPR043502">
    <property type="entry name" value="DNA/RNA_pol_sf"/>
</dbReference>
<dbReference type="SMART" id="SM00220">
    <property type="entry name" value="S_TKc"/>
    <property type="match status" value="1"/>
</dbReference>
<comment type="caution">
    <text evidence="19">Lacks conserved residue(s) required for the propagation of feature annotation.</text>
</comment>
<evidence type="ECO:0000256" key="4">
    <source>
        <dbReference type="ARBA" id="ARBA00022527"/>
    </source>
</evidence>
<reference evidence="26" key="2">
    <citation type="submission" date="2021-03" db="UniProtKB">
        <authorList>
            <consortium name="EnsemblPlants"/>
        </authorList>
    </citation>
    <scope>IDENTIFICATION</scope>
</reference>
<keyword evidence="27" id="KW-1185">Reference proteome</keyword>
<organism evidence="26 27">
    <name type="scientific">Cannabis sativa</name>
    <name type="common">Hemp</name>
    <name type="synonym">Marijuana</name>
    <dbReference type="NCBI Taxonomy" id="3483"/>
    <lineage>
        <taxon>Eukaryota</taxon>
        <taxon>Viridiplantae</taxon>
        <taxon>Streptophyta</taxon>
        <taxon>Embryophyta</taxon>
        <taxon>Tracheophyta</taxon>
        <taxon>Spermatophyta</taxon>
        <taxon>Magnoliopsida</taxon>
        <taxon>eudicotyledons</taxon>
        <taxon>Gunneridae</taxon>
        <taxon>Pentapetalae</taxon>
        <taxon>rosids</taxon>
        <taxon>fabids</taxon>
        <taxon>Rosales</taxon>
        <taxon>Cannabaceae</taxon>
        <taxon>Cannabis</taxon>
    </lineage>
</organism>
<dbReference type="PROSITE" id="PS50050">
    <property type="entry name" value="TNFR_NGFR_2"/>
    <property type="match status" value="1"/>
</dbReference>
<evidence type="ECO:0000256" key="13">
    <source>
        <dbReference type="ARBA" id="ARBA00023157"/>
    </source>
</evidence>
<dbReference type="PROSITE" id="PS00107">
    <property type="entry name" value="PROTEIN_KINASE_ATP"/>
    <property type="match status" value="1"/>
</dbReference>
<evidence type="ECO:0000256" key="12">
    <source>
        <dbReference type="ARBA" id="ARBA00023136"/>
    </source>
</evidence>
<dbReference type="Pfam" id="PF03372">
    <property type="entry name" value="Exo_endo_phos"/>
    <property type="match status" value="1"/>
</dbReference>
<dbReference type="InterPro" id="IPR001245">
    <property type="entry name" value="Ser-Thr/Tyr_kinase_cat_dom"/>
</dbReference>
<evidence type="ECO:0000259" key="25">
    <source>
        <dbReference type="PROSITE" id="PS50878"/>
    </source>
</evidence>
<reference evidence="26" key="1">
    <citation type="submission" date="2018-11" db="EMBL/GenBank/DDBJ databases">
        <authorList>
            <person name="Grassa J C."/>
        </authorList>
    </citation>
    <scope>NUCLEOTIDE SEQUENCE [LARGE SCALE GENOMIC DNA]</scope>
</reference>
<dbReference type="InterPro" id="IPR026960">
    <property type="entry name" value="RVT-Znf"/>
</dbReference>
<dbReference type="InterPro" id="IPR001368">
    <property type="entry name" value="TNFR/NGFR_Cys_rich_reg"/>
</dbReference>
<evidence type="ECO:0000256" key="2">
    <source>
        <dbReference type="ARBA" id="ARBA00011738"/>
    </source>
</evidence>
<evidence type="ECO:0000256" key="11">
    <source>
        <dbReference type="ARBA" id="ARBA00022989"/>
    </source>
</evidence>
<accession>A0A803PA46</accession>
<dbReference type="InterPro" id="IPR002156">
    <property type="entry name" value="RNaseH_domain"/>
</dbReference>
<comment type="catalytic activity">
    <reaction evidence="16">
        <text>L-threonyl-[protein] + ATP = O-phospho-L-threonyl-[protein] + ADP + H(+)</text>
        <dbReference type="Rhea" id="RHEA:46608"/>
        <dbReference type="Rhea" id="RHEA-COMP:11060"/>
        <dbReference type="Rhea" id="RHEA-COMP:11605"/>
        <dbReference type="ChEBI" id="CHEBI:15378"/>
        <dbReference type="ChEBI" id="CHEBI:30013"/>
        <dbReference type="ChEBI" id="CHEBI:30616"/>
        <dbReference type="ChEBI" id="CHEBI:61977"/>
        <dbReference type="ChEBI" id="CHEBI:456216"/>
        <dbReference type="EC" id="2.7.11.1"/>
    </reaction>
</comment>
<keyword evidence="6 22" id="KW-0812">Transmembrane</keyword>
<feature type="domain" description="TNFR-Cys" evidence="24">
    <location>
        <begin position="1644"/>
        <end position="1699"/>
    </location>
</feature>
<dbReference type="SUPFAM" id="SSF50985">
    <property type="entry name" value="RCC1/BLIP-II"/>
    <property type="match status" value="1"/>
</dbReference>
<comment type="function">
    <text evidence="18">Serine/threonine-protein kinase with low activity.</text>
</comment>
<dbReference type="Pfam" id="PF00078">
    <property type="entry name" value="RVT_1"/>
    <property type="match status" value="1"/>
</dbReference>
<feature type="compositionally biased region" description="Basic and acidic residues" evidence="21">
    <location>
        <begin position="1763"/>
        <end position="1774"/>
    </location>
</feature>
<dbReference type="EnsemblPlants" id="evm.model.03.721">
    <property type="protein sequence ID" value="cds.evm.model.03.721"/>
    <property type="gene ID" value="evm.TU.03.721"/>
</dbReference>
<feature type="domain" description="Protein kinase" evidence="23">
    <location>
        <begin position="1811"/>
        <end position="2068"/>
    </location>
</feature>
<dbReference type="Pfam" id="PF14392">
    <property type="entry name" value="zf-CCHC_4"/>
    <property type="match status" value="1"/>
</dbReference>
<evidence type="ECO:0000256" key="8">
    <source>
        <dbReference type="ARBA" id="ARBA00022741"/>
    </source>
</evidence>
<dbReference type="Gene3D" id="2.130.10.30">
    <property type="entry name" value="Regulator of chromosome condensation 1/beta-lactamase-inhibitor protein II"/>
    <property type="match status" value="1"/>
</dbReference>
<evidence type="ECO:0000259" key="23">
    <source>
        <dbReference type="PROSITE" id="PS50011"/>
    </source>
</evidence>
<dbReference type="InterPro" id="IPR017441">
    <property type="entry name" value="Protein_kinase_ATP_BS"/>
</dbReference>
<dbReference type="GO" id="GO:0004523">
    <property type="term" value="F:RNA-DNA hybrid ribonuclease activity"/>
    <property type="evidence" value="ECO:0007669"/>
    <property type="project" value="InterPro"/>
</dbReference>
<dbReference type="InterPro" id="IPR000719">
    <property type="entry name" value="Prot_kinase_dom"/>
</dbReference>
<dbReference type="InterPro" id="IPR036397">
    <property type="entry name" value="RNaseH_sf"/>
</dbReference>
<evidence type="ECO:0000313" key="26">
    <source>
        <dbReference type="EnsemblPlants" id="cds.evm.model.03.721"/>
    </source>
</evidence>
<evidence type="ECO:0000256" key="17">
    <source>
        <dbReference type="ARBA" id="ARBA00048679"/>
    </source>
</evidence>
<feature type="compositionally biased region" description="Polar residues" evidence="21">
    <location>
        <begin position="1778"/>
        <end position="1791"/>
    </location>
</feature>
<evidence type="ECO:0000256" key="3">
    <source>
        <dbReference type="ARBA" id="ARBA00012513"/>
    </source>
</evidence>
<dbReference type="PANTHER" id="PTHR47460">
    <property type="entry name" value="SERINE/THREONINE-PROTEIN KINASE-LIKE PROTEIN ACR4"/>
    <property type="match status" value="1"/>
</dbReference>
<feature type="disulfide bond" evidence="19">
    <location>
        <begin position="1681"/>
        <end position="1699"/>
    </location>
</feature>
<dbReference type="Proteomes" id="UP000596661">
    <property type="component" value="Chromosome 3"/>
</dbReference>
<dbReference type="FunFam" id="1.10.510.10:FF:000826">
    <property type="entry name" value="Serine/threonine-protein kinase-like protein CCR1"/>
    <property type="match status" value="1"/>
</dbReference>
<comment type="catalytic activity">
    <reaction evidence="17">
        <text>L-seryl-[protein] + ATP = O-phospho-L-seryl-[protein] + ADP + H(+)</text>
        <dbReference type="Rhea" id="RHEA:17989"/>
        <dbReference type="Rhea" id="RHEA-COMP:9863"/>
        <dbReference type="Rhea" id="RHEA-COMP:11604"/>
        <dbReference type="ChEBI" id="CHEBI:15378"/>
        <dbReference type="ChEBI" id="CHEBI:29999"/>
        <dbReference type="ChEBI" id="CHEBI:30616"/>
        <dbReference type="ChEBI" id="CHEBI:83421"/>
        <dbReference type="ChEBI" id="CHEBI:456216"/>
        <dbReference type="EC" id="2.7.11.1"/>
    </reaction>
</comment>